<feature type="compositionally biased region" description="Polar residues" evidence="1">
    <location>
        <begin position="48"/>
        <end position="58"/>
    </location>
</feature>
<name>G9NRH7_HYPAI</name>
<dbReference type="Proteomes" id="UP000005426">
    <property type="component" value="Unassembled WGS sequence"/>
</dbReference>
<comment type="caution">
    <text evidence="2">The sequence shown here is derived from an EMBL/GenBank/DDBJ whole genome shotgun (WGS) entry which is preliminary data.</text>
</comment>
<organism evidence="2 3">
    <name type="scientific">Hypocrea atroviridis (strain ATCC 20476 / IMI 206040)</name>
    <name type="common">Trichoderma atroviride</name>
    <dbReference type="NCBI Taxonomy" id="452589"/>
    <lineage>
        <taxon>Eukaryota</taxon>
        <taxon>Fungi</taxon>
        <taxon>Dikarya</taxon>
        <taxon>Ascomycota</taxon>
        <taxon>Pezizomycotina</taxon>
        <taxon>Sordariomycetes</taxon>
        <taxon>Hypocreomycetidae</taxon>
        <taxon>Hypocreales</taxon>
        <taxon>Hypocreaceae</taxon>
        <taxon>Trichoderma</taxon>
    </lineage>
</organism>
<keyword evidence="3" id="KW-1185">Reference proteome</keyword>
<evidence type="ECO:0000313" key="3">
    <source>
        <dbReference type="Proteomes" id="UP000005426"/>
    </source>
</evidence>
<dbReference type="HOGENOM" id="CLU_2979375_0_0_1"/>
<reference evidence="2 3" key="1">
    <citation type="journal article" date="2011" name="Genome Biol.">
        <title>Comparative genome sequence analysis underscores mycoparasitism as the ancestral life style of Trichoderma.</title>
        <authorList>
            <person name="Kubicek C.P."/>
            <person name="Herrera-Estrella A."/>
            <person name="Seidl-Seiboth V."/>
            <person name="Martinez D.A."/>
            <person name="Druzhinina I.S."/>
            <person name="Thon M."/>
            <person name="Zeilinger S."/>
            <person name="Casas-Flores S."/>
            <person name="Horwitz B.A."/>
            <person name="Mukherjee P.K."/>
            <person name="Mukherjee M."/>
            <person name="Kredics L."/>
            <person name="Alcaraz L.D."/>
            <person name="Aerts A."/>
            <person name="Antal Z."/>
            <person name="Atanasova L."/>
            <person name="Cervantes-Badillo M.G."/>
            <person name="Challacombe J."/>
            <person name="Chertkov O."/>
            <person name="McCluskey K."/>
            <person name="Coulpier F."/>
            <person name="Deshpande N."/>
            <person name="von Doehren H."/>
            <person name="Ebbole D.J."/>
            <person name="Esquivel-Naranjo E.U."/>
            <person name="Fekete E."/>
            <person name="Flipphi M."/>
            <person name="Glaser F."/>
            <person name="Gomez-Rodriguez E.Y."/>
            <person name="Gruber S."/>
            <person name="Han C."/>
            <person name="Henrissat B."/>
            <person name="Hermosa R."/>
            <person name="Hernandez-Onate M."/>
            <person name="Karaffa L."/>
            <person name="Kosti I."/>
            <person name="Le Crom S."/>
            <person name="Lindquist E."/>
            <person name="Lucas S."/>
            <person name="Luebeck M."/>
            <person name="Luebeck P.S."/>
            <person name="Margeot A."/>
            <person name="Metz B."/>
            <person name="Misra M."/>
            <person name="Nevalainen H."/>
            <person name="Omann M."/>
            <person name="Packer N."/>
            <person name="Perrone G."/>
            <person name="Uresti-Rivera E.E."/>
            <person name="Salamov A."/>
            <person name="Schmoll M."/>
            <person name="Seiboth B."/>
            <person name="Shapiro H."/>
            <person name="Sukno S."/>
            <person name="Tamayo-Ramos J.A."/>
            <person name="Tisch D."/>
            <person name="Wiest A."/>
            <person name="Wilkinson H.H."/>
            <person name="Zhang M."/>
            <person name="Coutinho P.M."/>
            <person name="Kenerley C.M."/>
            <person name="Monte E."/>
            <person name="Baker S.E."/>
            <person name="Grigoriev I.V."/>
        </authorList>
    </citation>
    <scope>NUCLEOTIDE SEQUENCE [LARGE SCALE GENOMIC DNA]</scope>
    <source>
        <strain evidence="3">ATCC 20476 / IMI 206040</strain>
    </source>
</reference>
<gene>
    <name evidence="2" type="ORF">TRIATDRAFT_256512</name>
</gene>
<sequence length="58" mass="6210">MFRLPAGASHRVVAWQTGCRKLGENNWNGDGDAGVKRTDAWKSPVPASAQSFDTCSSS</sequence>
<proteinExistence type="predicted"/>
<evidence type="ECO:0000313" key="2">
    <source>
        <dbReference type="EMBL" id="EHK46610.1"/>
    </source>
</evidence>
<evidence type="ECO:0000256" key="1">
    <source>
        <dbReference type="SAM" id="MobiDB-lite"/>
    </source>
</evidence>
<accession>G9NRH7</accession>
<feature type="region of interest" description="Disordered" evidence="1">
    <location>
        <begin position="24"/>
        <end position="58"/>
    </location>
</feature>
<dbReference type="EMBL" id="ABDG02000022">
    <property type="protein sequence ID" value="EHK46610.1"/>
    <property type="molecule type" value="Genomic_DNA"/>
</dbReference>
<protein>
    <submittedName>
        <fullName evidence="2">Uncharacterized protein</fullName>
    </submittedName>
</protein>
<dbReference type="AlphaFoldDB" id="G9NRH7"/>